<dbReference type="InterPro" id="IPR000620">
    <property type="entry name" value="EamA_dom"/>
</dbReference>
<keyword evidence="2" id="KW-1003">Cell membrane</keyword>
<evidence type="ECO:0000256" key="5">
    <source>
        <dbReference type="ARBA" id="ARBA00023136"/>
    </source>
</evidence>
<dbReference type="Gene3D" id="1.10.3730.20">
    <property type="match status" value="1"/>
</dbReference>
<feature type="domain" description="EamA" evidence="7">
    <location>
        <begin position="14"/>
        <end position="146"/>
    </location>
</feature>
<dbReference type="Pfam" id="PF00892">
    <property type="entry name" value="EamA"/>
    <property type="match status" value="2"/>
</dbReference>
<protein>
    <submittedName>
        <fullName evidence="8">DME family drug/metabolite transporter</fullName>
    </submittedName>
</protein>
<accession>A0A366EAC6</accession>
<feature type="transmembrane region" description="Helical" evidence="6">
    <location>
        <begin position="286"/>
        <end position="304"/>
    </location>
</feature>
<name>A0A366EAC6_9HYPH</name>
<feature type="transmembrane region" description="Helical" evidence="6">
    <location>
        <begin position="97"/>
        <end position="119"/>
    </location>
</feature>
<evidence type="ECO:0000256" key="4">
    <source>
        <dbReference type="ARBA" id="ARBA00022989"/>
    </source>
</evidence>
<feature type="transmembrane region" description="Helical" evidence="6">
    <location>
        <begin position="233"/>
        <end position="253"/>
    </location>
</feature>
<feature type="domain" description="EamA" evidence="7">
    <location>
        <begin position="168"/>
        <end position="302"/>
    </location>
</feature>
<organism evidence="8 9">
    <name type="scientific">Pseudochrobactrum asaccharolyticum</name>
    <dbReference type="NCBI Taxonomy" id="354351"/>
    <lineage>
        <taxon>Bacteria</taxon>
        <taxon>Pseudomonadati</taxon>
        <taxon>Pseudomonadota</taxon>
        <taxon>Alphaproteobacteria</taxon>
        <taxon>Hyphomicrobiales</taxon>
        <taxon>Brucellaceae</taxon>
        <taxon>Pseudochrobactrum</taxon>
    </lineage>
</organism>
<feature type="transmembrane region" description="Helical" evidence="6">
    <location>
        <begin position="163"/>
        <end position="183"/>
    </location>
</feature>
<dbReference type="InterPro" id="IPR037185">
    <property type="entry name" value="EmrE-like"/>
</dbReference>
<dbReference type="Proteomes" id="UP000252893">
    <property type="component" value="Unassembled WGS sequence"/>
</dbReference>
<feature type="transmembrane region" description="Helical" evidence="6">
    <location>
        <begin position="42"/>
        <end position="61"/>
    </location>
</feature>
<keyword evidence="4 6" id="KW-1133">Transmembrane helix</keyword>
<dbReference type="OrthoDB" id="9787117at2"/>
<feature type="transmembrane region" description="Helical" evidence="6">
    <location>
        <begin position="131"/>
        <end position="151"/>
    </location>
</feature>
<comment type="subcellular location">
    <subcellularLocation>
        <location evidence="1">Cell membrane</location>
        <topology evidence="1">Multi-pass membrane protein</topology>
    </subcellularLocation>
</comment>
<keyword evidence="5 6" id="KW-0472">Membrane</keyword>
<dbReference type="PANTHER" id="PTHR32322:SF18">
    <property type="entry name" value="S-ADENOSYLMETHIONINE_S-ADENOSYLHOMOCYSTEINE TRANSPORTER"/>
    <property type="match status" value="1"/>
</dbReference>
<reference evidence="8 9" key="1">
    <citation type="submission" date="2018-06" db="EMBL/GenBank/DDBJ databases">
        <title>Genomic Encyclopedia of Type Strains, Phase IV (KMG-IV): sequencing the most valuable type-strain genomes for metagenomic binning, comparative biology and taxonomic classification.</title>
        <authorList>
            <person name="Goeker M."/>
        </authorList>
    </citation>
    <scope>NUCLEOTIDE SEQUENCE [LARGE SCALE GENOMIC DNA]</scope>
    <source>
        <strain evidence="8 9">DSM 25619</strain>
    </source>
</reference>
<dbReference type="GO" id="GO:0005886">
    <property type="term" value="C:plasma membrane"/>
    <property type="evidence" value="ECO:0007669"/>
    <property type="project" value="UniProtKB-SubCell"/>
</dbReference>
<evidence type="ECO:0000256" key="3">
    <source>
        <dbReference type="ARBA" id="ARBA00022692"/>
    </source>
</evidence>
<sequence>MSEASVIRTDRVGLGIICVLIASFLWGTTGTAATFAPEVGPLAIGAVAMGVGGLLQALLALRALKRDKAKLRAQWLLVLFGAVSVAVYPLAFYSSMYLAGVTIGTVVTIGSAPLFSALIEWIIDHKTLSKQWVAGAALGLSGIVLLCFFGGGTHEIASATTTTGTTVAGVLLGLVGGLTYALYAWAAHRLMCKGISAKAAMGSIFGAGGLLLMPVLLITGGALLASWNNALVGAYMAIIPMFTGYVLFGYALARISVSMATTITLTEPVIAALLAVVIVGENLSPLGWLGALLVIFCLVILSAPKKEQTY</sequence>
<keyword evidence="9" id="KW-1185">Reference proteome</keyword>
<feature type="transmembrane region" description="Helical" evidence="6">
    <location>
        <begin position="204"/>
        <end position="227"/>
    </location>
</feature>
<evidence type="ECO:0000256" key="1">
    <source>
        <dbReference type="ARBA" id="ARBA00004651"/>
    </source>
</evidence>
<dbReference type="PANTHER" id="PTHR32322">
    <property type="entry name" value="INNER MEMBRANE TRANSPORTER"/>
    <property type="match status" value="1"/>
</dbReference>
<evidence type="ECO:0000313" key="8">
    <source>
        <dbReference type="EMBL" id="RBO99262.1"/>
    </source>
</evidence>
<evidence type="ECO:0000256" key="6">
    <source>
        <dbReference type="SAM" id="Phobius"/>
    </source>
</evidence>
<evidence type="ECO:0000259" key="7">
    <source>
        <dbReference type="Pfam" id="PF00892"/>
    </source>
</evidence>
<dbReference type="InterPro" id="IPR050638">
    <property type="entry name" value="AA-Vitamin_Transporters"/>
</dbReference>
<feature type="transmembrane region" description="Helical" evidence="6">
    <location>
        <begin position="73"/>
        <end position="91"/>
    </location>
</feature>
<keyword evidence="3 6" id="KW-0812">Transmembrane</keyword>
<comment type="caution">
    <text evidence="8">The sequence shown here is derived from an EMBL/GenBank/DDBJ whole genome shotgun (WGS) entry which is preliminary data.</text>
</comment>
<dbReference type="SUPFAM" id="SSF103481">
    <property type="entry name" value="Multidrug resistance efflux transporter EmrE"/>
    <property type="match status" value="2"/>
</dbReference>
<dbReference type="RefSeq" id="WP_113943093.1">
    <property type="nucleotide sequence ID" value="NZ_JBHEEG010000005.1"/>
</dbReference>
<evidence type="ECO:0000313" key="9">
    <source>
        <dbReference type="Proteomes" id="UP000252893"/>
    </source>
</evidence>
<gene>
    <name evidence="8" type="ORF">DFR47_101877</name>
</gene>
<feature type="transmembrane region" description="Helical" evidence="6">
    <location>
        <begin position="12"/>
        <end position="36"/>
    </location>
</feature>
<feature type="transmembrane region" description="Helical" evidence="6">
    <location>
        <begin position="260"/>
        <end position="280"/>
    </location>
</feature>
<proteinExistence type="predicted"/>
<dbReference type="AlphaFoldDB" id="A0A366EAC6"/>
<evidence type="ECO:0000256" key="2">
    <source>
        <dbReference type="ARBA" id="ARBA00022475"/>
    </source>
</evidence>
<dbReference type="EMBL" id="QNRH01000001">
    <property type="protein sequence ID" value="RBO99262.1"/>
    <property type="molecule type" value="Genomic_DNA"/>
</dbReference>